<evidence type="ECO:0000256" key="1">
    <source>
        <dbReference type="ARBA" id="ARBA00022448"/>
    </source>
</evidence>
<reference evidence="8 9" key="1">
    <citation type="submission" date="2014-12" db="EMBL/GenBank/DDBJ databases">
        <title>Isolation of bacteria from lake water.</title>
        <authorList>
            <person name="Sheng K.-Y."/>
            <person name="Chin P.-S."/>
            <person name="Chan K.-G."/>
            <person name="Tan G.S."/>
        </authorList>
    </citation>
    <scope>NUCLEOTIDE SEQUENCE [LARGE SCALE GENOMIC DNA]</scope>
    <source>
        <strain evidence="8 9">KY4</strain>
    </source>
</reference>
<dbReference type="GO" id="GO:0015416">
    <property type="term" value="F:ABC-type phosphonate transporter activity"/>
    <property type="evidence" value="ECO:0007669"/>
    <property type="project" value="InterPro"/>
</dbReference>
<gene>
    <name evidence="8" type="ORF">RP29_02540</name>
</gene>
<dbReference type="PANTHER" id="PTHR43166:SF6">
    <property type="entry name" value="PHOSPHONATES IMPORT ATP-BINDING PROTEIN PHNC"/>
    <property type="match status" value="1"/>
</dbReference>
<protein>
    <submittedName>
        <fullName evidence="8">Phosphonate/organophosphate ester transporter subunit</fullName>
    </submittedName>
</protein>
<dbReference type="Proteomes" id="UP000032566">
    <property type="component" value="Unassembled WGS sequence"/>
</dbReference>
<comment type="caution">
    <text evidence="8">The sequence shown here is derived from an EMBL/GenBank/DDBJ whole genome shotgun (WGS) entry which is preliminary data.</text>
</comment>
<dbReference type="InterPro" id="IPR012693">
    <property type="entry name" value="ABC_transpr_PhnC"/>
</dbReference>
<dbReference type="InterPro" id="IPR027417">
    <property type="entry name" value="P-loop_NTPase"/>
</dbReference>
<dbReference type="PATRIC" id="fig|80878.5.peg.3821"/>
<sequence length="291" mass="31389">MPAALHIQQLNKHFANGKHALRDINLTVQPGEMVALIGASGSGKSTLLRHVAGLAVADASSESLIEVDGRCVQRAGRIHSNIRSVRSQVGFVFQQFNLVDRLPVLMNVLVGMLHRTPWWRGWLRMFKPHERALALEALGRVGIAECHAQRASTLSGGQQQRAAIARTLVQGAKVVLADEPIASLNPESSRKVMEILARINREDGCTVIVSLHQVDMAVRYCPRVVALHQGQVVYDGPSAALTPALLRSLYGVHADEILADTATAVPSIHPVVPIATPAQAPQWSPAMVQAA</sequence>
<keyword evidence="2" id="KW-1003">Cell membrane</keyword>
<evidence type="ECO:0000256" key="3">
    <source>
        <dbReference type="ARBA" id="ARBA00022741"/>
    </source>
</evidence>
<evidence type="ECO:0000259" key="7">
    <source>
        <dbReference type="PROSITE" id="PS50893"/>
    </source>
</evidence>
<keyword evidence="5" id="KW-1278">Translocase</keyword>
<dbReference type="InterPro" id="IPR003593">
    <property type="entry name" value="AAA+_ATPase"/>
</dbReference>
<dbReference type="GO" id="GO:0016887">
    <property type="term" value="F:ATP hydrolysis activity"/>
    <property type="evidence" value="ECO:0007669"/>
    <property type="project" value="InterPro"/>
</dbReference>
<keyword evidence="6" id="KW-0472">Membrane</keyword>
<proteinExistence type="predicted"/>
<dbReference type="PROSITE" id="PS50893">
    <property type="entry name" value="ABC_TRANSPORTER_2"/>
    <property type="match status" value="1"/>
</dbReference>
<dbReference type="Gene3D" id="3.40.50.300">
    <property type="entry name" value="P-loop containing nucleotide triphosphate hydrolases"/>
    <property type="match status" value="1"/>
</dbReference>
<dbReference type="RefSeq" id="WP_044395532.1">
    <property type="nucleotide sequence ID" value="NZ_JXYQ01000008.1"/>
</dbReference>
<dbReference type="OrthoDB" id="9802264at2"/>
<keyword evidence="4" id="KW-0067">ATP-binding</keyword>
<dbReference type="PANTHER" id="PTHR43166">
    <property type="entry name" value="AMINO ACID IMPORT ATP-BINDING PROTEIN"/>
    <property type="match status" value="1"/>
</dbReference>
<dbReference type="SUPFAM" id="SSF52540">
    <property type="entry name" value="P-loop containing nucleoside triphosphate hydrolases"/>
    <property type="match status" value="1"/>
</dbReference>
<evidence type="ECO:0000313" key="9">
    <source>
        <dbReference type="Proteomes" id="UP000032566"/>
    </source>
</evidence>
<keyword evidence="3" id="KW-0547">Nucleotide-binding</keyword>
<evidence type="ECO:0000256" key="2">
    <source>
        <dbReference type="ARBA" id="ARBA00022475"/>
    </source>
</evidence>
<dbReference type="InterPro" id="IPR003439">
    <property type="entry name" value="ABC_transporter-like_ATP-bd"/>
</dbReference>
<dbReference type="InterPro" id="IPR017871">
    <property type="entry name" value="ABC_transporter-like_CS"/>
</dbReference>
<dbReference type="NCBIfam" id="TIGR02315">
    <property type="entry name" value="ABC_phnC"/>
    <property type="match status" value="1"/>
</dbReference>
<dbReference type="CDD" id="cd03256">
    <property type="entry name" value="ABC_PhnC_transporter"/>
    <property type="match status" value="1"/>
</dbReference>
<feature type="domain" description="ABC transporter" evidence="7">
    <location>
        <begin position="5"/>
        <end position="254"/>
    </location>
</feature>
<keyword evidence="9" id="KW-1185">Reference proteome</keyword>
<dbReference type="GO" id="GO:0016020">
    <property type="term" value="C:membrane"/>
    <property type="evidence" value="ECO:0007669"/>
    <property type="project" value="InterPro"/>
</dbReference>
<evidence type="ECO:0000256" key="5">
    <source>
        <dbReference type="ARBA" id="ARBA00022967"/>
    </source>
</evidence>
<dbReference type="SMART" id="SM00382">
    <property type="entry name" value="AAA"/>
    <property type="match status" value="1"/>
</dbReference>
<dbReference type="STRING" id="80878.RP29_02540"/>
<dbReference type="GO" id="GO:0005524">
    <property type="term" value="F:ATP binding"/>
    <property type="evidence" value="ECO:0007669"/>
    <property type="project" value="UniProtKB-KW"/>
</dbReference>
<dbReference type="Pfam" id="PF00005">
    <property type="entry name" value="ABC_tran"/>
    <property type="match status" value="1"/>
</dbReference>
<dbReference type="AlphaFoldDB" id="A0A0D7KD52"/>
<evidence type="ECO:0000313" key="8">
    <source>
        <dbReference type="EMBL" id="KJA11877.1"/>
    </source>
</evidence>
<name>A0A0D7KD52_9BURK</name>
<organism evidence="8 9">
    <name type="scientific">Acidovorax temperans</name>
    <dbReference type="NCBI Taxonomy" id="80878"/>
    <lineage>
        <taxon>Bacteria</taxon>
        <taxon>Pseudomonadati</taxon>
        <taxon>Pseudomonadota</taxon>
        <taxon>Betaproteobacteria</taxon>
        <taxon>Burkholderiales</taxon>
        <taxon>Comamonadaceae</taxon>
        <taxon>Acidovorax</taxon>
    </lineage>
</organism>
<keyword evidence="1" id="KW-0813">Transport</keyword>
<dbReference type="EMBL" id="JXYQ01000008">
    <property type="protein sequence ID" value="KJA11877.1"/>
    <property type="molecule type" value="Genomic_DNA"/>
</dbReference>
<accession>A0A0D7KD52</accession>
<dbReference type="InterPro" id="IPR050086">
    <property type="entry name" value="MetN_ABC_transporter-like"/>
</dbReference>
<evidence type="ECO:0000256" key="6">
    <source>
        <dbReference type="ARBA" id="ARBA00023136"/>
    </source>
</evidence>
<dbReference type="PROSITE" id="PS00211">
    <property type="entry name" value="ABC_TRANSPORTER_1"/>
    <property type="match status" value="1"/>
</dbReference>
<evidence type="ECO:0000256" key="4">
    <source>
        <dbReference type="ARBA" id="ARBA00022840"/>
    </source>
</evidence>